<reference evidence="2 3" key="1">
    <citation type="submission" date="2024-07" db="EMBL/GenBank/DDBJ databases">
        <title>Section-level genome sequencing and comparative genomics of Aspergillus sections Usti and Cavernicolus.</title>
        <authorList>
            <consortium name="Lawrence Berkeley National Laboratory"/>
            <person name="Nybo J.L."/>
            <person name="Vesth T.C."/>
            <person name="Theobald S."/>
            <person name="Frisvad J.C."/>
            <person name="Larsen T.O."/>
            <person name="Kjaerboelling I."/>
            <person name="Rothschild-Mancinelli K."/>
            <person name="Lyhne E.K."/>
            <person name="Kogle M.E."/>
            <person name="Barry K."/>
            <person name="Clum A."/>
            <person name="Na H."/>
            <person name="Ledsgaard L."/>
            <person name="Lin J."/>
            <person name="Lipzen A."/>
            <person name="Kuo A."/>
            <person name="Riley R."/>
            <person name="Mondo S."/>
            <person name="LaButti K."/>
            <person name="Haridas S."/>
            <person name="Pangalinan J."/>
            <person name="Salamov A.A."/>
            <person name="Simmons B.A."/>
            <person name="Magnuson J.K."/>
            <person name="Chen J."/>
            <person name="Drula E."/>
            <person name="Henrissat B."/>
            <person name="Wiebenga A."/>
            <person name="Lubbers R.J."/>
            <person name="Gomes A.C."/>
            <person name="Makela M.R."/>
            <person name="Stajich J."/>
            <person name="Grigoriev I.V."/>
            <person name="Mortensen U.H."/>
            <person name="De vries R.P."/>
            <person name="Baker S.E."/>
            <person name="Andersen M.R."/>
        </authorList>
    </citation>
    <scope>NUCLEOTIDE SEQUENCE [LARGE SCALE GENOMIC DNA]</scope>
    <source>
        <strain evidence="2 3">CBS 600.67</strain>
    </source>
</reference>
<keyword evidence="1" id="KW-0472">Membrane</keyword>
<accession>A0ABR4IHF7</accession>
<feature type="transmembrane region" description="Helical" evidence="1">
    <location>
        <begin position="6"/>
        <end position="24"/>
    </location>
</feature>
<gene>
    <name evidence="2" type="ORF">BDW59DRAFT_62907</name>
</gene>
<comment type="caution">
    <text evidence="2">The sequence shown here is derived from an EMBL/GenBank/DDBJ whole genome shotgun (WGS) entry which is preliminary data.</text>
</comment>
<sequence length="86" mass="10010">MLMVGWWLVGWFGFEVIVWLRRTVDDEKRLRRPSLKGVFMSFPNVVPQASSVGWTMVSRSSSLFHPITMLSQSKPRHNTSRMIQSN</sequence>
<evidence type="ECO:0000256" key="1">
    <source>
        <dbReference type="SAM" id="Phobius"/>
    </source>
</evidence>
<dbReference type="EMBL" id="JBFXLS010000029">
    <property type="protein sequence ID" value="KAL2826664.1"/>
    <property type="molecule type" value="Genomic_DNA"/>
</dbReference>
<keyword evidence="3" id="KW-1185">Reference proteome</keyword>
<evidence type="ECO:0000313" key="2">
    <source>
        <dbReference type="EMBL" id="KAL2826664.1"/>
    </source>
</evidence>
<organism evidence="2 3">
    <name type="scientific">Aspergillus cavernicola</name>
    <dbReference type="NCBI Taxonomy" id="176166"/>
    <lineage>
        <taxon>Eukaryota</taxon>
        <taxon>Fungi</taxon>
        <taxon>Dikarya</taxon>
        <taxon>Ascomycota</taxon>
        <taxon>Pezizomycotina</taxon>
        <taxon>Eurotiomycetes</taxon>
        <taxon>Eurotiomycetidae</taxon>
        <taxon>Eurotiales</taxon>
        <taxon>Aspergillaceae</taxon>
        <taxon>Aspergillus</taxon>
        <taxon>Aspergillus subgen. Nidulantes</taxon>
    </lineage>
</organism>
<protein>
    <recommendedName>
        <fullName evidence="4">Secreted protein</fullName>
    </recommendedName>
</protein>
<evidence type="ECO:0008006" key="4">
    <source>
        <dbReference type="Google" id="ProtNLM"/>
    </source>
</evidence>
<keyword evidence="1" id="KW-1133">Transmembrane helix</keyword>
<keyword evidence="1" id="KW-0812">Transmembrane</keyword>
<evidence type="ECO:0000313" key="3">
    <source>
        <dbReference type="Proteomes" id="UP001610335"/>
    </source>
</evidence>
<proteinExistence type="predicted"/>
<name>A0ABR4IHF7_9EURO</name>
<dbReference type="Proteomes" id="UP001610335">
    <property type="component" value="Unassembled WGS sequence"/>
</dbReference>